<evidence type="ECO:0000313" key="2">
    <source>
        <dbReference type="EMBL" id="MFD1127809.1"/>
    </source>
</evidence>
<gene>
    <name evidence="2" type="ORF">ACFQ3J_06440</name>
</gene>
<keyword evidence="2" id="KW-0436">Ligase</keyword>
<comment type="caution">
    <text evidence="2">The sequence shown here is derived from an EMBL/GenBank/DDBJ whole genome shotgun (WGS) entry which is preliminary data.</text>
</comment>
<protein>
    <submittedName>
        <fullName evidence="2">Cobaltochelatase subunit CobN</fullName>
        <ecNumber evidence="2">6.6.1.2</ecNumber>
    </submittedName>
</protein>
<keyword evidence="3" id="KW-1185">Reference proteome</keyword>
<dbReference type="PANTHER" id="PTHR44119:SF1">
    <property type="entry name" value="MAGNESIUM-CHELATASE SUBUNIT CHLH, CHLOROPLASTIC"/>
    <property type="match status" value="1"/>
</dbReference>
<dbReference type="InterPro" id="IPR003672">
    <property type="entry name" value="CobN/Mg_chltase"/>
</dbReference>
<organism evidence="2 3">
    <name type="scientific">Paenibacillus provencensis</name>
    <dbReference type="NCBI Taxonomy" id="441151"/>
    <lineage>
        <taxon>Bacteria</taxon>
        <taxon>Bacillati</taxon>
        <taxon>Bacillota</taxon>
        <taxon>Bacilli</taxon>
        <taxon>Bacillales</taxon>
        <taxon>Paenibacillaceae</taxon>
        <taxon>Paenibacillus</taxon>
    </lineage>
</organism>
<name>A0ABW3PLU3_9BACL</name>
<evidence type="ECO:0000313" key="3">
    <source>
        <dbReference type="Proteomes" id="UP001597169"/>
    </source>
</evidence>
<dbReference type="EMBL" id="JBHTKX010000001">
    <property type="protein sequence ID" value="MFD1127809.1"/>
    <property type="molecule type" value="Genomic_DNA"/>
</dbReference>
<dbReference type="GO" id="GO:0051116">
    <property type="term" value="F:cobaltochelatase activity"/>
    <property type="evidence" value="ECO:0007669"/>
    <property type="project" value="UniProtKB-EC"/>
</dbReference>
<proteinExistence type="predicted"/>
<dbReference type="EC" id="6.6.1.2" evidence="2"/>
<dbReference type="Proteomes" id="UP001597169">
    <property type="component" value="Unassembled WGS sequence"/>
</dbReference>
<evidence type="ECO:0000259" key="1">
    <source>
        <dbReference type="Pfam" id="PF02514"/>
    </source>
</evidence>
<reference evidence="3" key="1">
    <citation type="journal article" date="2019" name="Int. J. Syst. Evol. Microbiol.">
        <title>The Global Catalogue of Microorganisms (GCM) 10K type strain sequencing project: providing services to taxonomists for standard genome sequencing and annotation.</title>
        <authorList>
            <consortium name="The Broad Institute Genomics Platform"/>
            <consortium name="The Broad Institute Genome Sequencing Center for Infectious Disease"/>
            <person name="Wu L."/>
            <person name="Ma J."/>
        </authorList>
    </citation>
    <scope>NUCLEOTIDE SEQUENCE [LARGE SCALE GENOMIC DNA]</scope>
    <source>
        <strain evidence="3">CCUG 53519</strain>
    </source>
</reference>
<dbReference type="PANTHER" id="PTHR44119">
    <property type="entry name" value="MAGNESIUM-CHELATASE SUBUNIT CHLH, CHLOROPLASTIC"/>
    <property type="match status" value="1"/>
</dbReference>
<feature type="domain" description="CobN/magnesium chelatase" evidence="1">
    <location>
        <begin position="27"/>
        <end position="225"/>
    </location>
</feature>
<sequence length="236" mass="27244">MFEPSPAPTSQALSYLDKSDASERTVRLNILVHICGFFRDMFPDQLSRLHQLFKDIAELDEPLDQNRIKQHSEKLYHQLRSTGAEHDEAWDLACARLYGPAEGEYGTSVGKLIETKQWEEEEELGAAFINSLKHVYSSQYRGKDMHDLYRANLTAVDIVSQIRSNHEHEVTDLDHYYEYFGGLAKSVEMTKGTKAEIYINDTTREHLLTEEVSKSIHRAVRTRLIDLVTKMRNLLN</sequence>
<dbReference type="Pfam" id="PF02514">
    <property type="entry name" value="CobN-Mg_chel"/>
    <property type="match status" value="1"/>
</dbReference>
<accession>A0ABW3PLU3</accession>
<dbReference type="RefSeq" id="WP_311285931.1">
    <property type="nucleotide sequence ID" value="NZ_JBHTKX010000001.1"/>
</dbReference>